<reference evidence="2 3" key="1">
    <citation type="submission" date="2023-01" db="EMBL/GenBank/DDBJ databases">
        <title>Novel species of the genus Asticcacaulis isolated from rivers.</title>
        <authorList>
            <person name="Lu H."/>
        </authorList>
    </citation>
    <scope>NUCLEOTIDE SEQUENCE [LARGE SCALE GENOMIC DNA]</scope>
    <source>
        <strain evidence="2 3">BYS171W</strain>
    </source>
</reference>
<keyword evidence="2" id="KW-0328">Glycosyltransferase</keyword>
<dbReference type="SUPFAM" id="SSF53448">
    <property type="entry name" value="Nucleotide-diphospho-sugar transferases"/>
    <property type="match status" value="1"/>
</dbReference>
<dbReference type="EC" id="2.4.-.-" evidence="2"/>
<proteinExistence type="predicted"/>
<dbReference type="Pfam" id="PF00535">
    <property type="entry name" value="Glycos_transf_2"/>
    <property type="match status" value="1"/>
</dbReference>
<feature type="domain" description="Glycosyltransferase 2-like" evidence="1">
    <location>
        <begin position="235"/>
        <end position="355"/>
    </location>
</feature>
<dbReference type="InterPro" id="IPR029044">
    <property type="entry name" value="Nucleotide-diphossugar_trans"/>
</dbReference>
<accession>A0ABT5HS98</accession>
<gene>
    <name evidence="2" type="ORF">PQU92_06250</name>
</gene>
<dbReference type="CDD" id="cd03801">
    <property type="entry name" value="GT4_PimA-like"/>
    <property type="match status" value="1"/>
</dbReference>
<dbReference type="Gene3D" id="3.40.50.2000">
    <property type="entry name" value="Glycogen Phosphorylase B"/>
    <property type="match status" value="1"/>
</dbReference>
<name>A0ABT5HS98_9CAUL</name>
<dbReference type="SUPFAM" id="SSF53756">
    <property type="entry name" value="UDP-Glycosyltransferase/glycogen phosphorylase"/>
    <property type="match status" value="1"/>
</dbReference>
<evidence type="ECO:0000259" key="1">
    <source>
        <dbReference type="Pfam" id="PF00535"/>
    </source>
</evidence>
<organism evidence="2 3">
    <name type="scientific">Asticcacaulis aquaticus</name>
    <dbReference type="NCBI Taxonomy" id="2984212"/>
    <lineage>
        <taxon>Bacteria</taxon>
        <taxon>Pseudomonadati</taxon>
        <taxon>Pseudomonadota</taxon>
        <taxon>Alphaproteobacteria</taxon>
        <taxon>Caulobacterales</taxon>
        <taxon>Caulobacteraceae</taxon>
        <taxon>Asticcacaulis</taxon>
    </lineage>
</organism>
<dbReference type="InterPro" id="IPR001173">
    <property type="entry name" value="Glyco_trans_2-like"/>
</dbReference>
<protein>
    <submittedName>
        <fullName evidence="2">Glycosyltransferase</fullName>
        <ecNumber evidence="2">2.4.-.-</ecNumber>
    </submittedName>
</protein>
<dbReference type="CDD" id="cd04186">
    <property type="entry name" value="GT_2_like_c"/>
    <property type="match status" value="1"/>
</dbReference>
<dbReference type="RefSeq" id="WP_272747356.1">
    <property type="nucleotide sequence ID" value="NZ_JAQQKX010000004.1"/>
</dbReference>
<keyword evidence="2" id="KW-0808">Transferase</keyword>
<dbReference type="PANTHER" id="PTHR43179">
    <property type="entry name" value="RHAMNOSYLTRANSFERASE WBBL"/>
    <property type="match status" value="1"/>
</dbReference>
<dbReference type="Proteomes" id="UP001214854">
    <property type="component" value="Unassembled WGS sequence"/>
</dbReference>
<dbReference type="EMBL" id="JAQQKX010000004">
    <property type="protein sequence ID" value="MDC7682869.1"/>
    <property type="molecule type" value="Genomic_DNA"/>
</dbReference>
<sequence length="869" mass="98222">MTMSDEDSVTEPVDNKVTDPHSLLAAAGFTACGLLWFAKDILSYGPKSAFLQYRSYIDIARSGRFDPAFYNAQLGDNRFGPARLLRHYILHGHREGLDPAADFSTQKYLDFYPDIRHSGSNPLSHYIRYGEREYRIALPSSLAVNGADPNTISLEERHANDWPVAKNPKLNRASLGRFDVRPDDDVPVEGLRGEQFLSRFRLTEATPDFAGAIAELQRMRGSSALSQAGTIVDVSIVIPVFGQLGYTLNCLHSLLSLTTRYRFEIIIGDDRSLDATERWLPKLEFLTYIRHDENAGFIANCNRAAKAAQGRFLVLLNNDIRVVDGWLDQLLDTFARFPKAGLVGSKLFYPDGKLQEAGGIVWQDASAWNYGRDDDPNRPRYSYARQIDYVSGCSIALPTDLWQEMEGFDPHFSPAYYEDVDLCFRLRKAGYQTWLQPRSRVIHYEGKTSGTDTTQGAKAYQIANTSKFLKRWQPVLASHRPNGQEPWLERERHIRRRVLIVDAVNPTPWQDAGSLAIINLFRYYQALDYQVTFVPVNFLYEARAVSEMQAMGVQALYAPFEQSLASVLKKYSDLLDVVHVIRPEEAEKCFELIRTLTPRAQAIYQNCDLHYLRMERQAEVEQRPDLFEAARTMKARELRLSREYDLTITHSEAEKQILDHELADENILVMPLIENVVEVNSPFNKRRDVMFLGGYSHPPNVDAAQWILDEIWPPIAERFPQARLLLVGANPTESIKSRASDRIIVTGMVDDLAPWFARTRLFLAALRYGAGAKGKVLASLAHGVPVVATDIAAEGLPLENGKSVFLANDAPQIVTEALRLYTQKPTAWQKHSKAAQAYITRHHSFATGVELLTEGLKLSRAKQARLPNV</sequence>
<dbReference type="Pfam" id="PF13692">
    <property type="entry name" value="Glyco_trans_1_4"/>
    <property type="match status" value="1"/>
</dbReference>
<dbReference type="GO" id="GO:0016757">
    <property type="term" value="F:glycosyltransferase activity"/>
    <property type="evidence" value="ECO:0007669"/>
    <property type="project" value="UniProtKB-KW"/>
</dbReference>
<evidence type="ECO:0000313" key="2">
    <source>
        <dbReference type="EMBL" id="MDC7682869.1"/>
    </source>
</evidence>
<comment type="caution">
    <text evidence="2">The sequence shown here is derived from an EMBL/GenBank/DDBJ whole genome shotgun (WGS) entry which is preliminary data.</text>
</comment>
<dbReference type="PANTHER" id="PTHR43179:SF7">
    <property type="entry name" value="RHAMNOSYLTRANSFERASE WBBL"/>
    <property type="match status" value="1"/>
</dbReference>
<keyword evidence="3" id="KW-1185">Reference proteome</keyword>
<evidence type="ECO:0000313" key="3">
    <source>
        <dbReference type="Proteomes" id="UP001214854"/>
    </source>
</evidence>
<dbReference type="Gene3D" id="3.90.550.10">
    <property type="entry name" value="Spore Coat Polysaccharide Biosynthesis Protein SpsA, Chain A"/>
    <property type="match status" value="1"/>
</dbReference>